<dbReference type="Proteomes" id="UP000287651">
    <property type="component" value="Unassembled WGS sequence"/>
</dbReference>
<dbReference type="EMBL" id="AMZH03008868">
    <property type="protein sequence ID" value="RRT58042.1"/>
    <property type="molecule type" value="Genomic_DNA"/>
</dbReference>
<gene>
    <name evidence="1" type="ORF">B296_00046845</name>
</gene>
<name>A0A426Z247_ENSVE</name>
<reference evidence="1 2" key="1">
    <citation type="journal article" date="2014" name="Agronomy (Basel)">
        <title>A Draft Genome Sequence for Ensete ventricosum, the Drought-Tolerant Tree Against Hunger.</title>
        <authorList>
            <person name="Harrison J."/>
            <person name="Moore K.A."/>
            <person name="Paszkiewicz K."/>
            <person name="Jones T."/>
            <person name="Grant M."/>
            <person name="Ambacheew D."/>
            <person name="Muzemil S."/>
            <person name="Studholme D.J."/>
        </authorList>
    </citation>
    <scope>NUCLEOTIDE SEQUENCE [LARGE SCALE GENOMIC DNA]</scope>
</reference>
<protein>
    <submittedName>
        <fullName evidence="1">Uncharacterized protein</fullName>
    </submittedName>
</protein>
<proteinExistence type="predicted"/>
<accession>A0A426Z247</accession>
<evidence type="ECO:0000313" key="1">
    <source>
        <dbReference type="EMBL" id="RRT58042.1"/>
    </source>
</evidence>
<feature type="non-terminal residue" evidence="1">
    <location>
        <position position="77"/>
    </location>
</feature>
<sequence>MSLHPFLPTAEAEQKASRFPIPASSAVVFAAAVPLAETESTFRCQESDVLKQQLKVKIGMQQKRWNVGLRAGERPVG</sequence>
<dbReference type="AlphaFoldDB" id="A0A426Z247"/>
<comment type="caution">
    <text evidence="1">The sequence shown here is derived from an EMBL/GenBank/DDBJ whole genome shotgun (WGS) entry which is preliminary data.</text>
</comment>
<organism evidence="1 2">
    <name type="scientific">Ensete ventricosum</name>
    <name type="common">Abyssinian banana</name>
    <name type="synonym">Musa ensete</name>
    <dbReference type="NCBI Taxonomy" id="4639"/>
    <lineage>
        <taxon>Eukaryota</taxon>
        <taxon>Viridiplantae</taxon>
        <taxon>Streptophyta</taxon>
        <taxon>Embryophyta</taxon>
        <taxon>Tracheophyta</taxon>
        <taxon>Spermatophyta</taxon>
        <taxon>Magnoliopsida</taxon>
        <taxon>Liliopsida</taxon>
        <taxon>Zingiberales</taxon>
        <taxon>Musaceae</taxon>
        <taxon>Ensete</taxon>
    </lineage>
</organism>
<evidence type="ECO:0000313" key="2">
    <source>
        <dbReference type="Proteomes" id="UP000287651"/>
    </source>
</evidence>